<evidence type="ECO:0000313" key="3">
    <source>
        <dbReference type="EMBL" id="MBK9981223.1"/>
    </source>
</evidence>
<feature type="compositionally biased region" description="Basic and acidic residues" evidence="1">
    <location>
        <begin position="237"/>
        <end position="254"/>
    </location>
</feature>
<gene>
    <name evidence="3" type="ORF">IPP15_02155</name>
</gene>
<dbReference type="Proteomes" id="UP000808337">
    <property type="component" value="Unassembled WGS sequence"/>
</dbReference>
<comment type="caution">
    <text evidence="3">The sequence shown here is derived from an EMBL/GenBank/DDBJ whole genome shotgun (WGS) entry which is preliminary data.</text>
</comment>
<dbReference type="EMBL" id="JADKGY010000001">
    <property type="protein sequence ID" value="MBK9981223.1"/>
    <property type="molecule type" value="Genomic_DNA"/>
</dbReference>
<feature type="signal peptide" evidence="2">
    <location>
        <begin position="1"/>
        <end position="25"/>
    </location>
</feature>
<evidence type="ECO:0000256" key="2">
    <source>
        <dbReference type="SAM" id="SignalP"/>
    </source>
</evidence>
<feature type="region of interest" description="Disordered" evidence="1">
    <location>
        <begin position="201"/>
        <end position="291"/>
    </location>
</feature>
<organism evidence="3 4">
    <name type="scientific">Candidatus Opimibacter skivensis</name>
    <dbReference type="NCBI Taxonomy" id="2982028"/>
    <lineage>
        <taxon>Bacteria</taxon>
        <taxon>Pseudomonadati</taxon>
        <taxon>Bacteroidota</taxon>
        <taxon>Saprospiria</taxon>
        <taxon>Saprospirales</taxon>
        <taxon>Saprospiraceae</taxon>
        <taxon>Candidatus Opimibacter</taxon>
    </lineage>
</organism>
<accession>A0A9D7XRE7</accession>
<protein>
    <submittedName>
        <fullName evidence="3">Uncharacterized protein</fullName>
    </submittedName>
</protein>
<sequence>MNVGLILRFLLLSTLLLTFLDTDQAQRVIVNGNGERLIMYPDGSWRLADAGDSILLRQNLQKSETLRYPSDKIEENVKRNPAEEEEYILRQWNELFFKIKDQEKKAQAQFRTATNAQFKAGELVQNAEADKKMIESDRLDLLHENYEKAIENLRTAKLRQKAILKLVDQSKKTANQSPKKIKKEFPKLNARFDNYLATYDPNHTMQDLSKTDRTNNKESSVISNPTKTSGATLKPDPSGKSDDRHASSKKTKEVKSKKKDATSGTKGIERLSSARTPSMRIPKEQMPQPYKSESASCQFLTDTIDTVTGTHRKELEPGLIFTDTDPDLRPYFKSKELITCYGKLSKMGAYTYFTIDFQIASSHSQGNFGSLESGSLLRLRLLNGKYVSLYNLKSDRGHIDPYSGNTIFSGQYALGKDEIKLLSSSPLDKIRILWGTGYEDYDVYKIDFFMDQLNCLMAKQK</sequence>
<feature type="compositionally biased region" description="Polar residues" evidence="1">
    <location>
        <begin position="217"/>
        <end position="231"/>
    </location>
</feature>
<evidence type="ECO:0000313" key="4">
    <source>
        <dbReference type="Proteomes" id="UP000808337"/>
    </source>
</evidence>
<keyword evidence="2" id="KW-0732">Signal</keyword>
<proteinExistence type="predicted"/>
<evidence type="ECO:0000256" key="1">
    <source>
        <dbReference type="SAM" id="MobiDB-lite"/>
    </source>
</evidence>
<name>A0A9D7XRE7_9BACT</name>
<dbReference type="AlphaFoldDB" id="A0A9D7XRE7"/>
<feature type="chain" id="PRO_5038417997" evidence="2">
    <location>
        <begin position="26"/>
        <end position="461"/>
    </location>
</feature>
<reference evidence="3 4" key="1">
    <citation type="submission" date="2020-10" db="EMBL/GenBank/DDBJ databases">
        <title>Connecting structure to function with the recovery of over 1000 high-quality activated sludge metagenome-assembled genomes encoding full-length rRNA genes using long-read sequencing.</title>
        <authorList>
            <person name="Singleton C.M."/>
            <person name="Petriglieri F."/>
            <person name="Kristensen J.M."/>
            <person name="Kirkegaard R.H."/>
            <person name="Michaelsen T.Y."/>
            <person name="Andersen M.H."/>
            <person name="Karst S.M."/>
            <person name="Dueholm M.S."/>
            <person name="Nielsen P.H."/>
            <person name="Albertsen M."/>
        </authorList>
    </citation>
    <scope>NUCLEOTIDE SEQUENCE [LARGE SCALE GENOMIC DNA]</scope>
    <source>
        <strain evidence="3">Ribe_18-Q3-R11-54_MAXAC.273</strain>
    </source>
</reference>